<keyword evidence="3" id="KW-0732">Signal</keyword>
<dbReference type="GO" id="GO:0016651">
    <property type="term" value="F:oxidoreductase activity, acting on NAD(P)H"/>
    <property type="evidence" value="ECO:0007669"/>
    <property type="project" value="InterPro"/>
</dbReference>
<organism evidence="5 6">
    <name type="scientific">Orycteropus afer afer</name>
    <dbReference type="NCBI Taxonomy" id="1230840"/>
    <lineage>
        <taxon>Eukaryota</taxon>
        <taxon>Metazoa</taxon>
        <taxon>Chordata</taxon>
        <taxon>Craniata</taxon>
        <taxon>Vertebrata</taxon>
        <taxon>Euteleostomi</taxon>
        <taxon>Mammalia</taxon>
        <taxon>Eutheria</taxon>
        <taxon>Afrotheria</taxon>
        <taxon>Tubulidentata</taxon>
        <taxon>Orycteropodidae</taxon>
        <taxon>Orycteropus</taxon>
    </lineage>
</organism>
<dbReference type="Pfam" id="PF01593">
    <property type="entry name" value="Amino_oxidase"/>
    <property type="match status" value="1"/>
</dbReference>
<keyword evidence="2" id="KW-0274">FAD</keyword>
<dbReference type="PANTHER" id="PTHR23357">
    <property type="entry name" value="RENALASE"/>
    <property type="match status" value="1"/>
</dbReference>
<dbReference type="InterPro" id="IPR040174">
    <property type="entry name" value="RNLS"/>
</dbReference>
<feature type="chain" id="PRO_5034700521" evidence="3">
    <location>
        <begin position="18"/>
        <end position="342"/>
    </location>
</feature>
<dbReference type="RefSeq" id="XP_007942224.1">
    <property type="nucleotide sequence ID" value="XM_007944033.2"/>
</dbReference>
<dbReference type="AlphaFoldDB" id="A0A8B7A2Q9"/>
<dbReference type="Gene3D" id="3.90.660.10">
    <property type="match status" value="1"/>
</dbReference>
<accession>A0A8B7A2Q9</accession>
<dbReference type="PANTHER" id="PTHR23357:SF1">
    <property type="entry name" value="RENALASE"/>
    <property type="match status" value="1"/>
</dbReference>
<sequence length="342" mass="37779">MARVLIVGAGLTGSLCAALLKRQASGPLQLSVWDKAEDAGGRMTTANSPHHLQCTADLGAQYITCTPYYAKIHQSFYDELLAQGILKPLTSPIKGMVMKDGDSNFVAPQGVSSIIKHYLKESGAEVYFRHRVTQINLSNEKWEVSREKGSSEQFDLLVLTMPVPQILQLQGDIQNLISEGQRQQLESVSYSSRYALGLFYEAGLKIDVPWAGQYITSNPCIRFISIDNKKRNIESPDIGPSLVIHTTVPFGVTYLEHNTEDVQELILRQLENILPGLPQPVGTKCQKWRYSQVTNAATNCPGQMTLHLKPFLVCGGDGFTQSNFDGCITSAICVLETLKHHI</sequence>
<evidence type="ECO:0000256" key="3">
    <source>
        <dbReference type="SAM" id="SignalP"/>
    </source>
</evidence>
<dbReference type="Pfam" id="PF13450">
    <property type="entry name" value="NAD_binding_8"/>
    <property type="match status" value="1"/>
</dbReference>
<dbReference type="OrthoDB" id="2161133at2759"/>
<evidence type="ECO:0000313" key="5">
    <source>
        <dbReference type="Proteomes" id="UP000694850"/>
    </source>
</evidence>
<keyword evidence="1" id="KW-0285">Flavoprotein</keyword>
<dbReference type="InterPro" id="IPR002937">
    <property type="entry name" value="Amino_oxidase"/>
</dbReference>
<evidence type="ECO:0000256" key="2">
    <source>
        <dbReference type="ARBA" id="ARBA00022827"/>
    </source>
</evidence>
<dbReference type="Proteomes" id="UP000694850">
    <property type="component" value="Unplaced"/>
</dbReference>
<dbReference type="GO" id="GO:0005576">
    <property type="term" value="C:extracellular region"/>
    <property type="evidence" value="ECO:0007669"/>
    <property type="project" value="TreeGrafter"/>
</dbReference>
<keyword evidence="5" id="KW-1185">Reference proteome</keyword>
<evidence type="ECO:0000313" key="6">
    <source>
        <dbReference type="RefSeq" id="XP_007942224.1"/>
    </source>
</evidence>
<feature type="domain" description="Amine oxidase" evidence="4">
    <location>
        <begin position="97"/>
        <end position="298"/>
    </location>
</feature>
<gene>
    <name evidence="6" type="primary">RNLS</name>
</gene>
<dbReference type="CTD" id="55328"/>
<feature type="signal peptide" evidence="3">
    <location>
        <begin position="1"/>
        <end position="17"/>
    </location>
</feature>
<protein>
    <submittedName>
        <fullName evidence="6">Renalase</fullName>
    </submittedName>
</protein>
<proteinExistence type="predicted"/>
<dbReference type="SUPFAM" id="SSF51905">
    <property type="entry name" value="FAD/NAD(P)-binding domain"/>
    <property type="match status" value="1"/>
</dbReference>
<evidence type="ECO:0000256" key="1">
    <source>
        <dbReference type="ARBA" id="ARBA00022630"/>
    </source>
</evidence>
<reference evidence="6" key="1">
    <citation type="submission" date="2025-08" db="UniProtKB">
        <authorList>
            <consortium name="RefSeq"/>
        </authorList>
    </citation>
    <scope>IDENTIFICATION</scope>
</reference>
<dbReference type="InterPro" id="IPR036188">
    <property type="entry name" value="FAD/NAD-bd_sf"/>
</dbReference>
<dbReference type="Gene3D" id="3.50.50.60">
    <property type="entry name" value="FAD/NAD(P)-binding domain"/>
    <property type="match status" value="1"/>
</dbReference>
<evidence type="ECO:0000259" key="4">
    <source>
        <dbReference type="Pfam" id="PF01593"/>
    </source>
</evidence>
<dbReference type="GeneID" id="103199699"/>
<name>A0A8B7A2Q9_ORYAF</name>